<dbReference type="AlphaFoldDB" id="X1Q177"/>
<dbReference type="EMBL" id="BARV01030054">
    <property type="protein sequence ID" value="GAI36964.1"/>
    <property type="molecule type" value="Genomic_DNA"/>
</dbReference>
<reference evidence="2" key="1">
    <citation type="journal article" date="2014" name="Front. Microbiol.">
        <title>High frequency of phylogenetically diverse reductive dehalogenase-homologous genes in deep subseafloor sedimentary metagenomes.</title>
        <authorList>
            <person name="Kawai M."/>
            <person name="Futagami T."/>
            <person name="Toyoda A."/>
            <person name="Takaki Y."/>
            <person name="Nishi S."/>
            <person name="Hori S."/>
            <person name="Arai W."/>
            <person name="Tsubouchi T."/>
            <person name="Morono Y."/>
            <person name="Uchiyama I."/>
            <person name="Ito T."/>
            <person name="Fujiyama A."/>
            <person name="Inagaki F."/>
            <person name="Takami H."/>
        </authorList>
    </citation>
    <scope>NUCLEOTIDE SEQUENCE</scope>
    <source>
        <strain evidence="2">Expedition CK06-06</strain>
    </source>
</reference>
<evidence type="ECO:0000259" key="1">
    <source>
        <dbReference type="Pfam" id="PF00905"/>
    </source>
</evidence>
<comment type="caution">
    <text evidence="2">The sequence shown here is derived from an EMBL/GenBank/DDBJ whole genome shotgun (WGS) entry which is preliminary data.</text>
</comment>
<dbReference type="InterPro" id="IPR050515">
    <property type="entry name" value="Beta-lactam/transpept"/>
</dbReference>
<gene>
    <name evidence="2" type="ORF">S06H3_47798</name>
</gene>
<dbReference type="Gene3D" id="3.40.710.10">
    <property type="entry name" value="DD-peptidase/beta-lactamase superfamily"/>
    <property type="match status" value="1"/>
</dbReference>
<dbReference type="InterPro" id="IPR001460">
    <property type="entry name" value="PCN-bd_Tpept"/>
</dbReference>
<dbReference type="PANTHER" id="PTHR30627">
    <property type="entry name" value="PEPTIDOGLYCAN D,D-TRANSPEPTIDASE"/>
    <property type="match status" value="1"/>
</dbReference>
<dbReference type="PANTHER" id="PTHR30627:SF2">
    <property type="entry name" value="PEPTIDOGLYCAN D,D-TRANSPEPTIDASE MRDA"/>
    <property type="match status" value="1"/>
</dbReference>
<feature type="domain" description="Penicillin-binding protein transpeptidase" evidence="1">
    <location>
        <begin position="1"/>
        <end position="250"/>
    </location>
</feature>
<dbReference type="GO" id="GO:0008658">
    <property type="term" value="F:penicillin binding"/>
    <property type="evidence" value="ECO:0007669"/>
    <property type="project" value="InterPro"/>
</dbReference>
<feature type="non-terminal residue" evidence="2">
    <location>
        <position position="1"/>
    </location>
</feature>
<dbReference type="GO" id="GO:0071972">
    <property type="term" value="F:peptidoglycan L,D-transpeptidase activity"/>
    <property type="evidence" value="ECO:0007669"/>
    <property type="project" value="TreeGrafter"/>
</dbReference>
<feature type="non-terminal residue" evidence="2">
    <location>
        <position position="257"/>
    </location>
</feature>
<dbReference type="GO" id="GO:0005886">
    <property type="term" value="C:plasma membrane"/>
    <property type="evidence" value="ECO:0007669"/>
    <property type="project" value="TreeGrafter"/>
</dbReference>
<dbReference type="SUPFAM" id="SSF56601">
    <property type="entry name" value="beta-lactamase/transpeptidase-like"/>
    <property type="match status" value="1"/>
</dbReference>
<dbReference type="Pfam" id="PF00905">
    <property type="entry name" value="Transpeptidase"/>
    <property type="match status" value="1"/>
</dbReference>
<sequence>GSTIKPLIGIAALEEEIIKEETTFFCPLELCLEHKYTKELKCYSDWKFHGLTSIEKAIAESVNPFFYIIGGGYEAPKSADPRLVEYFEGLGSRKIAQWLRKFNLGEKTGIDLPGEVTGRVPDPEWKENYFSDRPRAQQIWYLGDTYNLAIGQGYILVSPLQVAVAFQSIANQGKIFKPRLVKKNLFSDEEKEIEILKETSINPESIEIVREGMRRAVASPSGSAFFLNDLPVKVAVKTGTAQTSIKDVYHNWITLFA</sequence>
<name>X1Q177_9ZZZZ</name>
<dbReference type="GO" id="GO:0071555">
    <property type="term" value="P:cell wall organization"/>
    <property type="evidence" value="ECO:0007669"/>
    <property type="project" value="TreeGrafter"/>
</dbReference>
<accession>X1Q177</accession>
<dbReference type="InterPro" id="IPR012338">
    <property type="entry name" value="Beta-lactam/transpept-like"/>
</dbReference>
<organism evidence="2">
    <name type="scientific">marine sediment metagenome</name>
    <dbReference type="NCBI Taxonomy" id="412755"/>
    <lineage>
        <taxon>unclassified sequences</taxon>
        <taxon>metagenomes</taxon>
        <taxon>ecological metagenomes</taxon>
    </lineage>
</organism>
<evidence type="ECO:0000313" key="2">
    <source>
        <dbReference type="EMBL" id="GAI36964.1"/>
    </source>
</evidence>
<protein>
    <recommendedName>
        <fullName evidence="1">Penicillin-binding protein transpeptidase domain-containing protein</fullName>
    </recommendedName>
</protein>
<proteinExistence type="predicted"/>